<keyword evidence="23" id="KW-1185">Reference proteome</keyword>
<evidence type="ECO:0000256" key="10">
    <source>
        <dbReference type="ARBA" id="ARBA00022695"/>
    </source>
</evidence>
<evidence type="ECO:0000256" key="8">
    <source>
        <dbReference type="ARBA" id="ARBA00022516"/>
    </source>
</evidence>
<evidence type="ECO:0000256" key="6">
    <source>
        <dbReference type="ARBA" id="ARBA00012487"/>
    </source>
</evidence>
<dbReference type="EC" id="2.7.7.41" evidence="6"/>
<proteinExistence type="inferred from homology"/>
<feature type="compositionally biased region" description="Acidic residues" evidence="20">
    <location>
        <begin position="647"/>
        <end position="664"/>
    </location>
</feature>
<dbReference type="GO" id="GO:0004605">
    <property type="term" value="F:phosphatidate cytidylyltransferase activity"/>
    <property type="evidence" value="ECO:0007669"/>
    <property type="project" value="UniProtKB-EC"/>
</dbReference>
<evidence type="ECO:0000256" key="2">
    <source>
        <dbReference type="ARBA" id="ARBA00004443"/>
    </source>
</evidence>
<feature type="compositionally biased region" description="Basic residues" evidence="20">
    <location>
        <begin position="580"/>
        <end position="595"/>
    </location>
</feature>
<protein>
    <recommendedName>
        <fullName evidence="7">Phosphatidate cytidylyltransferase, mitochondrial</fullName>
        <ecNumber evidence="6">2.7.7.41</ecNumber>
    </recommendedName>
    <alternativeName>
        <fullName evidence="18">CDP-diacylglycerol synthase</fullName>
    </alternativeName>
    <alternativeName>
        <fullName evidence="19">Mitochondrial translocator assembly and maintenance protein 41 homolog</fullName>
    </alternativeName>
</protein>
<dbReference type="eggNOG" id="KOG4188">
    <property type="taxonomic scope" value="Eukaryota"/>
</dbReference>
<evidence type="ECO:0000256" key="18">
    <source>
        <dbReference type="ARBA" id="ARBA00029893"/>
    </source>
</evidence>
<keyword evidence="10" id="KW-0548">Nucleotidyltransferase</keyword>
<feature type="compositionally biased region" description="Basic and acidic residues" evidence="20">
    <location>
        <begin position="408"/>
        <end position="452"/>
    </location>
</feature>
<comment type="subcellular location">
    <subcellularLocation>
        <location evidence="2">Mitochondrion inner membrane</location>
        <topology evidence="2">Peripheral membrane protein</topology>
        <orientation evidence="2">Matrix side</orientation>
    </subcellularLocation>
</comment>
<feature type="compositionally biased region" description="Basic and acidic residues" evidence="20">
    <location>
        <begin position="885"/>
        <end position="894"/>
    </location>
</feature>
<dbReference type="Pfam" id="PF09139">
    <property type="entry name" value="Tam41_Mmp37"/>
    <property type="match status" value="1"/>
</dbReference>
<evidence type="ECO:0000256" key="11">
    <source>
        <dbReference type="ARBA" id="ARBA00022792"/>
    </source>
</evidence>
<evidence type="ECO:0000256" key="13">
    <source>
        <dbReference type="ARBA" id="ARBA00023098"/>
    </source>
</evidence>
<dbReference type="InParanoid" id="A0A212F093"/>
<feature type="domain" description="DUF3752" evidence="21">
    <location>
        <begin position="814"/>
        <end position="947"/>
    </location>
</feature>
<keyword evidence="15" id="KW-0472">Membrane</keyword>
<comment type="pathway">
    <text evidence="4">Lipid metabolism.</text>
</comment>
<comment type="cofactor">
    <cofactor evidence="1">
        <name>Mg(2+)</name>
        <dbReference type="ChEBI" id="CHEBI:18420"/>
    </cofactor>
</comment>
<dbReference type="STRING" id="278856.A0A212F093"/>
<dbReference type="KEGG" id="dpl:KGM_204297"/>
<feature type="region of interest" description="Disordered" evidence="20">
    <location>
        <begin position="744"/>
        <end position="766"/>
    </location>
</feature>
<dbReference type="PANTHER" id="PTHR13619:SF0">
    <property type="entry name" value="PHOSPHATIDATE CYTIDYLYLTRANSFERASE, MITOCHONDRIAL"/>
    <property type="match status" value="1"/>
</dbReference>
<reference evidence="22 23" key="1">
    <citation type="journal article" date="2011" name="Cell">
        <title>The monarch butterfly genome yields insights into long-distance migration.</title>
        <authorList>
            <person name="Zhan S."/>
            <person name="Merlin C."/>
            <person name="Boore J.L."/>
            <person name="Reppert S.M."/>
        </authorList>
    </citation>
    <scope>NUCLEOTIDE SEQUENCE [LARGE SCALE GENOMIC DNA]</scope>
    <source>
        <strain evidence="22">F-2</strain>
    </source>
</reference>
<evidence type="ECO:0000256" key="20">
    <source>
        <dbReference type="SAM" id="MobiDB-lite"/>
    </source>
</evidence>
<evidence type="ECO:0000256" key="3">
    <source>
        <dbReference type="ARBA" id="ARBA00005119"/>
    </source>
</evidence>
<evidence type="ECO:0000256" key="9">
    <source>
        <dbReference type="ARBA" id="ARBA00022679"/>
    </source>
</evidence>
<sequence length="954" mass="109703">MASVAAKVSAAARDISPLYYRILSKFPQNFTFCFAYGSAVKPQIGNQKKQNMIDLIYCVDNSYRWHGANIEMNPSHYSALRFLGKGFVARFQENWGAKVYFNTLVDIKEENVTIKYGVVSQKDLIADLLDWNDLYLAGRLHKPVEIIKQTNSSQLQNALQANLRCAVHTALLILPETFSEYDFYFAISNLSYAGDFRMTFGENKNKVRNIVQPQLSNFRELYRPILQQFHAYVDFPTGDTQCHQDTNPETKLHHLMQLPMVPQQRIVKFWNHGGPQQDMEDVLRAVAYDIDCAVILRQILKDLVWQSSVRQSLKGIPTAGPNMLSDESSSDSETGRFKTHDKSKEERSNNNGQKRDIAFGRTSERSRRYDDKFKDIDRRPGNREKYDSRPRDGHRYSRYSPIRRRHSQDRSRSRRSPDRRDRHEKDSRRRSKPRDFRSNSADKNRSSRDNYRRSRSRSNKSPIKGRSGREELKAEISAKESSSEKSEKKSKKEKSSTPETVSQKSAVHKPTESETQKKMSNSPILIDEQASDGSEIVQPGSYYSLIPAIIKEKSEESSEIDSSDDEKLRAKLLNLEKQLQKTKKKKHKKKHKRRSLKSDKEKNDLSASVEVSSTTDIQEVKPKELTPVVDIAEVTSTQKNNQKESSEEGEIMSDDSQGEIDIEPTDLRHKLKRSKLDNSRTQNLDVCGPALPPHLEKNSRNSESPTKEGPSLPPHLQKRNRNIGPSIPEDLRKVLADKSEEIQVIKSSDDEDGIGPLPAGAENKWSEAHQRLEERAIEMKIKSLDGHSLQNTDIKTREQWMLELPEGKAKILGLEARSFRAKEGPDMSDRSSWTDTPEDKAKKALGIVKEDSSETLQKEAKSRCISNRDEEQEKAVKKHKKKHKREESLLDIHQKKLKKKKKKDEKDDEKKERRPFSRDLDLQVNRFDEAQKKSIIKKAQDLNNRFSSGEAKFL</sequence>
<dbReference type="InterPro" id="IPR015222">
    <property type="entry name" value="Tam41"/>
</dbReference>
<dbReference type="AlphaFoldDB" id="A0A212F093"/>
<dbReference type="Pfam" id="PF12572">
    <property type="entry name" value="DUF3752"/>
    <property type="match status" value="1"/>
</dbReference>
<name>A0A212F093_DANPL</name>
<evidence type="ECO:0000256" key="7">
    <source>
        <dbReference type="ARBA" id="ARBA00018337"/>
    </source>
</evidence>
<keyword evidence="17" id="KW-1208">Phospholipid metabolism</keyword>
<feature type="compositionally biased region" description="Basic and acidic residues" evidence="20">
    <location>
        <begin position="904"/>
        <end position="932"/>
    </location>
</feature>
<keyword evidence="12" id="KW-0460">Magnesium</keyword>
<keyword evidence="11" id="KW-0999">Mitochondrion inner membrane</keyword>
<evidence type="ECO:0000256" key="4">
    <source>
        <dbReference type="ARBA" id="ARBA00005189"/>
    </source>
</evidence>
<evidence type="ECO:0000256" key="1">
    <source>
        <dbReference type="ARBA" id="ARBA00001946"/>
    </source>
</evidence>
<feature type="compositionally biased region" description="Polar residues" evidence="20">
    <location>
        <begin position="605"/>
        <end position="617"/>
    </location>
</feature>
<dbReference type="GO" id="GO:0005743">
    <property type="term" value="C:mitochondrial inner membrane"/>
    <property type="evidence" value="ECO:0007669"/>
    <property type="project" value="UniProtKB-SubCell"/>
</dbReference>
<evidence type="ECO:0000256" key="19">
    <source>
        <dbReference type="ARBA" id="ARBA00031502"/>
    </source>
</evidence>
<organism evidence="22 23">
    <name type="scientific">Danaus plexippus plexippus</name>
    <dbReference type="NCBI Taxonomy" id="278856"/>
    <lineage>
        <taxon>Eukaryota</taxon>
        <taxon>Metazoa</taxon>
        <taxon>Ecdysozoa</taxon>
        <taxon>Arthropoda</taxon>
        <taxon>Hexapoda</taxon>
        <taxon>Insecta</taxon>
        <taxon>Pterygota</taxon>
        <taxon>Neoptera</taxon>
        <taxon>Endopterygota</taxon>
        <taxon>Lepidoptera</taxon>
        <taxon>Glossata</taxon>
        <taxon>Ditrysia</taxon>
        <taxon>Papilionoidea</taxon>
        <taxon>Nymphalidae</taxon>
        <taxon>Danainae</taxon>
        <taxon>Danaini</taxon>
        <taxon>Danaina</taxon>
        <taxon>Danaus</taxon>
        <taxon>Danaus</taxon>
    </lineage>
</organism>
<feature type="region of interest" description="Disordered" evidence="20">
    <location>
        <begin position="314"/>
        <end position="536"/>
    </location>
</feature>
<evidence type="ECO:0000313" key="22">
    <source>
        <dbReference type="EMBL" id="OWR47121.1"/>
    </source>
</evidence>
<comment type="caution">
    <text evidence="22">The sequence shown here is derived from an EMBL/GenBank/DDBJ whole genome shotgun (WGS) entry which is preliminary data.</text>
</comment>
<dbReference type="EMBL" id="AGBW02011160">
    <property type="protein sequence ID" value="OWR47121.1"/>
    <property type="molecule type" value="Genomic_DNA"/>
</dbReference>
<keyword evidence="8" id="KW-0444">Lipid biosynthesis</keyword>
<keyword evidence="13" id="KW-0443">Lipid metabolism</keyword>
<evidence type="ECO:0000256" key="16">
    <source>
        <dbReference type="ARBA" id="ARBA00023209"/>
    </source>
</evidence>
<dbReference type="GO" id="GO:0032049">
    <property type="term" value="P:cardiolipin biosynthetic process"/>
    <property type="evidence" value="ECO:0007669"/>
    <property type="project" value="InterPro"/>
</dbReference>
<feature type="region of interest" description="Disordered" evidence="20">
    <location>
        <begin position="818"/>
        <end position="934"/>
    </location>
</feature>
<dbReference type="eggNOG" id="KOG2986">
    <property type="taxonomic scope" value="Eukaryota"/>
</dbReference>
<comment type="pathway">
    <text evidence="3">Phospholipid metabolism; CDP-diacylglycerol biosynthesis; CDP-diacylglycerol from sn-glycerol 3-phosphate: step 3/3.</text>
</comment>
<evidence type="ECO:0000313" key="23">
    <source>
        <dbReference type="Proteomes" id="UP000007151"/>
    </source>
</evidence>
<feature type="compositionally biased region" description="Basic and acidic residues" evidence="20">
    <location>
        <begin position="333"/>
        <end position="395"/>
    </location>
</feature>
<evidence type="ECO:0000256" key="14">
    <source>
        <dbReference type="ARBA" id="ARBA00023128"/>
    </source>
</evidence>
<evidence type="ECO:0000256" key="5">
    <source>
        <dbReference type="ARBA" id="ARBA00005458"/>
    </source>
</evidence>
<feature type="compositionally biased region" description="Basic and acidic residues" evidence="20">
    <location>
        <begin position="818"/>
        <end position="829"/>
    </location>
</feature>
<gene>
    <name evidence="22" type="ORF">KGM_204297</name>
</gene>
<feature type="compositionally biased region" description="Basic and acidic residues" evidence="20">
    <location>
        <begin position="467"/>
        <end position="487"/>
    </location>
</feature>
<dbReference type="InterPro" id="IPR022226">
    <property type="entry name" value="DUF3752"/>
</dbReference>
<keyword evidence="14" id="KW-0496">Mitochondrion</keyword>
<comment type="similarity">
    <text evidence="5">Belongs to the TAM41 family.</text>
</comment>
<evidence type="ECO:0000256" key="12">
    <source>
        <dbReference type="ARBA" id="ARBA00022842"/>
    </source>
</evidence>
<dbReference type="PANTHER" id="PTHR13619">
    <property type="entry name" value="PHOSPHATIDATE CYTIDYLYLTRANSFERASE, MITOCHONDRIAL"/>
    <property type="match status" value="1"/>
</dbReference>
<evidence type="ECO:0000259" key="21">
    <source>
        <dbReference type="Pfam" id="PF12572"/>
    </source>
</evidence>
<evidence type="ECO:0000256" key="17">
    <source>
        <dbReference type="ARBA" id="ARBA00023264"/>
    </source>
</evidence>
<dbReference type="GO" id="GO:0016024">
    <property type="term" value="P:CDP-diacylglycerol biosynthetic process"/>
    <property type="evidence" value="ECO:0007669"/>
    <property type="project" value="UniProtKB-UniPathway"/>
</dbReference>
<accession>A0A212F093</accession>
<feature type="region of interest" description="Disordered" evidence="20">
    <location>
        <begin position="577"/>
        <end position="731"/>
    </location>
</feature>
<dbReference type="UniPathway" id="UPA00557">
    <property type="reaction ID" value="UER00614"/>
</dbReference>
<dbReference type="Proteomes" id="UP000007151">
    <property type="component" value="Unassembled WGS sequence"/>
</dbReference>
<keyword evidence="9" id="KW-0808">Transferase</keyword>
<keyword evidence="16" id="KW-0594">Phospholipid biosynthesis</keyword>
<feature type="compositionally biased region" description="Basic and acidic residues" evidence="20">
    <location>
        <begin position="837"/>
        <end position="875"/>
    </location>
</feature>
<evidence type="ECO:0000256" key="15">
    <source>
        <dbReference type="ARBA" id="ARBA00023136"/>
    </source>
</evidence>